<dbReference type="Pfam" id="PF07714">
    <property type="entry name" value="PK_Tyr_Ser-Thr"/>
    <property type="match status" value="1"/>
</dbReference>
<dbReference type="InterPro" id="IPR000719">
    <property type="entry name" value="Prot_kinase_dom"/>
</dbReference>
<keyword evidence="4" id="KW-0067">ATP-binding</keyword>
<keyword evidence="1" id="KW-0808">Transferase</keyword>
<keyword evidence="2" id="KW-0547">Nucleotide-binding</keyword>
<dbReference type="PROSITE" id="PS50011">
    <property type="entry name" value="PROTEIN_KINASE_DOM"/>
    <property type="match status" value="1"/>
</dbReference>
<dbReference type="PRINTS" id="PR00109">
    <property type="entry name" value="TYRKINASE"/>
</dbReference>
<evidence type="ECO:0000259" key="6">
    <source>
        <dbReference type="PROSITE" id="PS50011"/>
    </source>
</evidence>
<dbReference type="GO" id="GO:0005886">
    <property type="term" value="C:plasma membrane"/>
    <property type="evidence" value="ECO:0007669"/>
    <property type="project" value="TreeGrafter"/>
</dbReference>
<feature type="domain" description="Protein kinase" evidence="6">
    <location>
        <begin position="1"/>
        <end position="189"/>
    </location>
</feature>
<dbReference type="InterPro" id="IPR050122">
    <property type="entry name" value="RTK"/>
</dbReference>
<dbReference type="PANTHER" id="PTHR24416">
    <property type="entry name" value="TYROSINE-PROTEIN KINASE RECEPTOR"/>
    <property type="match status" value="1"/>
</dbReference>
<dbReference type="AlphaFoldDB" id="A0A8X6FVM9"/>
<dbReference type="OrthoDB" id="6408875at2759"/>
<evidence type="ECO:0000256" key="2">
    <source>
        <dbReference type="ARBA" id="ARBA00022741"/>
    </source>
</evidence>
<dbReference type="InterPro" id="IPR001245">
    <property type="entry name" value="Ser-Thr/Tyr_kinase_cat_dom"/>
</dbReference>
<dbReference type="FunFam" id="1.10.510.10:FF:000554">
    <property type="entry name" value="Predicted protein"/>
    <property type="match status" value="1"/>
</dbReference>
<gene>
    <name evidence="7" type="primary">Cad96Ca</name>
    <name evidence="7" type="ORF">TNCT_597451</name>
</gene>
<dbReference type="GO" id="GO:0007169">
    <property type="term" value="P:cell surface receptor protein tyrosine kinase signaling pathway"/>
    <property type="evidence" value="ECO:0007669"/>
    <property type="project" value="TreeGrafter"/>
</dbReference>
<organism evidence="7 8">
    <name type="scientific">Trichonephila clavata</name>
    <name type="common">Joro spider</name>
    <name type="synonym">Nephila clavata</name>
    <dbReference type="NCBI Taxonomy" id="2740835"/>
    <lineage>
        <taxon>Eukaryota</taxon>
        <taxon>Metazoa</taxon>
        <taxon>Ecdysozoa</taxon>
        <taxon>Arthropoda</taxon>
        <taxon>Chelicerata</taxon>
        <taxon>Arachnida</taxon>
        <taxon>Araneae</taxon>
        <taxon>Araneomorphae</taxon>
        <taxon>Entelegynae</taxon>
        <taxon>Araneoidea</taxon>
        <taxon>Nephilidae</taxon>
        <taxon>Trichonephila</taxon>
    </lineage>
</organism>
<sequence>MIPKIKVSPECLSTLLLATLLSKVRRGHAIRLSSYIYQVAQGMEYISSLKLIHRDLAARNILLFDDRRVKIADFGLSKDVYETQYYATETQKKLPIKWMAPEAIEKQKFSTFTDVWSFGVFMWEVFKLGKEPYPEIKNSNVLQFLKLGYRLEQPHCNKEWYDIMYACWHKYQRSRPRFEELVKKIGAVLEKNNEYTVLI</sequence>
<evidence type="ECO:0000256" key="1">
    <source>
        <dbReference type="ARBA" id="ARBA00022679"/>
    </source>
</evidence>
<evidence type="ECO:0000313" key="7">
    <source>
        <dbReference type="EMBL" id="GFQ90232.1"/>
    </source>
</evidence>
<dbReference type="GO" id="GO:0004714">
    <property type="term" value="F:transmembrane receptor protein tyrosine kinase activity"/>
    <property type="evidence" value="ECO:0007669"/>
    <property type="project" value="TreeGrafter"/>
</dbReference>
<protein>
    <submittedName>
        <fullName evidence="7">Tyrosine kinase receptor Cad96Ca</fullName>
    </submittedName>
</protein>
<dbReference type="GO" id="GO:0043235">
    <property type="term" value="C:receptor complex"/>
    <property type="evidence" value="ECO:0007669"/>
    <property type="project" value="TreeGrafter"/>
</dbReference>
<dbReference type="PROSITE" id="PS00109">
    <property type="entry name" value="PROTEIN_KINASE_TYR"/>
    <property type="match status" value="1"/>
</dbReference>
<evidence type="ECO:0000256" key="5">
    <source>
        <dbReference type="ARBA" id="ARBA00023137"/>
    </source>
</evidence>
<dbReference type="GO" id="GO:0005524">
    <property type="term" value="F:ATP binding"/>
    <property type="evidence" value="ECO:0007669"/>
    <property type="project" value="UniProtKB-KW"/>
</dbReference>
<dbReference type="SMART" id="SM00219">
    <property type="entry name" value="TyrKc"/>
    <property type="match status" value="1"/>
</dbReference>
<dbReference type="Proteomes" id="UP000887116">
    <property type="component" value="Unassembled WGS sequence"/>
</dbReference>
<dbReference type="InterPro" id="IPR011009">
    <property type="entry name" value="Kinase-like_dom_sf"/>
</dbReference>
<dbReference type="PANTHER" id="PTHR24416:SF611">
    <property type="entry name" value="TYROSINE-PROTEIN KINASE TRANSMEMBRANE RECEPTOR ROR"/>
    <property type="match status" value="1"/>
</dbReference>
<dbReference type="Gene3D" id="1.10.510.10">
    <property type="entry name" value="Transferase(Phosphotransferase) domain 1"/>
    <property type="match status" value="1"/>
</dbReference>
<keyword evidence="3 7" id="KW-0418">Kinase</keyword>
<comment type="caution">
    <text evidence="7">The sequence shown here is derived from an EMBL/GenBank/DDBJ whole genome shotgun (WGS) entry which is preliminary data.</text>
</comment>
<evidence type="ECO:0000256" key="3">
    <source>
        <dbReference type="ARBA" id="ARBA00022777"/>
    </source>
</evidence>
<proteinExistence type="predicted"/>
<dbReference type="SUPFAM" id="SSF56112">
    <property type="entry name" value="Protein kinase-like (PK-like)"/>
    <property type="match status" value="1"/>
</dbReference>
<keyword evidence="7" id="KW-0675">Receptor</keyword>
<keyword evidence="5" id="KW-0829">Tyrosine-protein kinase</keyword>
<keyword evidence="8" id="KW-1185">Reference proteome</keyword>
<name>A0A8X6FVM9_TRICU</name>
<accession>A0A8X6FVM9</accession>
<dbReference type="InterPro" id="IPR008266">
    <property type="entry name" value="Tyr_kinase_AS"/>
</dbReference>
<dbReference type="EMBL" id="BMAO01003790">
    <property type="protein sequence ID" value="GFQ90232.1"/>
    <property type="molecule type" value="Genomic_DNA"/>
</dbReference>
<reference evidence="7" key="1">
    <citation type="submission" date="2020-07" db="EMBL/GenBank/DDBJ databases">
        <title>Multicomponent nature underlies the extraordinary mechanical properties of spider dragline silk.</title>
        <authorList>
            <person name="Kono N."/>
            <person name="Nakamura H."/>
            <person name="Mori M."/>
            <person name="Yoshida Y."/>
            <person name="Ohtoshi R."/>
            <person name="Malay A.D."/>
            <person name="Moran D.A.P."/>
            <person name="Tomita M."/>
            <person name="Numata K."/>
            <person name="Arakawa K."/>
        </authorList>
    </citation>
    <scope>NUCLEOTIDE SEQUENCE</scope>
</reference>
<dbReference type="InterPro" id="IPR020635">
    <property type="entry name" value="Tyr_kinase_cat_dom"/>
</dbReference>
<dbReference type="CDD" id="cd00192">
    <property type="entry name" value="PTKc"/>
    <property type="match status" value="1"/>
</dbReference>
<evidence type="ECO:0000256" key="4">
    <source>
        <dbReference type="ARBA" id="ARBA00022840"/>
    </source>
</evidence>
<evidence type="ECO:0000313" key="8">
    <source>
        <dbReference type="Proteomes" id="UP000887116"/>
    </source>
</evidence>